<evidence type="ECO:0000259" key="8">
    <source>
        <dbReference type="PROSITE" id="PS51900"/>
    </source>
</evidence>
<dbReference type="SUPFAM" id="SSF56349">
    <property type="entry name" value="DNA breaking-rejoining enzymes"/>
    <property type="match status" value="1"/>
</dbReference>
<dbReference type="InterPro" id="IPR002104">
    <property type="entry name" value="Integrase_catalytic"/>
</dbReference>
<dbReference type="PROSITE" id="PS51900">
    <property type="entry name" value="CB"/>
    <property type="match status" value="1"/>
</dbReference>
<dbReference type="Gene3D" id="1.10.443.10">
    <property type="entry name" value="Intergrase catalytic core"/>
    <property type="match status" value="1"/>
</dbReference>
<keyword evidence="2" id="KW-0229">DNA integration</keyword>
<dbReference type="AlphaFoldDB" id="A0AA44NK69"/>
<dbReference type="InterPro" id="IPR016177">
    <property type="entry name" value="DNA-bd_dom_sf"/>
</dbReference>
<feature type="domain" description="Tyr recombinase" evidence="7">
    <location>
        <begin position="175"/>
        <end position="355"/>
    </location>
</feature>
<dbReference type="InterPro" id="IPR053876">
    <property type="entry name" value="Phage_int_M"/>
</dbReference>
<feature type="domain" description="Myb-like" evidence="6">
    <location>
        <begin position="172"/>
        <end position="225"/>
    </location>
</feature>
<evidence type="ECO:0000256" key="4">
    <source>
        <dbReference type="ARBA" id="ARBA00023172"/>
    </source>
</evidence>
<dbReference type="PANTHER" id="PTHR30349">
    <property type="entry name" value="PHAGE INTEGRASE-RELATED"/>
    <property type="match status" value="1"/>
</dbReference>
<name>A0AA44NK69_CITFR</name>
<dbReference type="InterPro" id="IPR011010">
    <property type="entry name" value="DNA_brk_join_enz"/>
</dbReference>
<dbReference type="SUPFAM" id="SSF54171">
    <property type="entry name" value="DNA-binding domain"/>
    <property type="match status" value="1"/>
</dbReference>
<dbReference type="InterPro" id="IPR001005">
    <property type="entry name" value="SANT/Myb"/>
</dbReference>
<keyword evidence="3 5" id="KW-0238">DNA-binding</keyword>
<dbReference type="InterPro" id="IPR050090">
    <property type="entry name" value="Tyrosine_recombinase_XerCD"/>
</dbReference>
<evidence type="ECO:0000313" key="9">
    <source>
        <dbReference type="EMBL" id="OYR03025.1"/>
    </source>
</evidence>
<dbReference type="Gene3D" id="3.30.160.60">
    <property type="entry name" value="Classic Zinc Finger"/>
    <property type="match status" value="1"/>
</dbReference>
<dbReference type="InterPro" id="IPR010998">
    <property type="entry name" value="Integrase_recombinase_N"/>
</dbReference>
<evidence type="ECO:0000256" key="5">
    <source>
        <dbReference type="PROSITE-ProRule" id="PRU01248"/>
    </source>
</evidence>
<sequence>MGRRRSHSRRDLPPNLYIRNNGYYCFRNPQTGKEYGLGRDRRIAISEAIQANMDLFSCQERNSLSVRINAENVVTLHSWLDRYEVILSTRGLKQKTLIDYGSKLKAIREKMRDVPVSGITTKTIAEVLNGYVEEGKNATAKLIRSTLSDIFREAIAEGHISTNPVTATRAAKSEVKRTRITTEEYRQIRNAAKSLPAWVTLAMDLAVVTGQRVGDLCRMKWEDIRDGYIYVEQEKTGSRLAIPVGLHAESLGISLDETLKKCKESLKGETIIASTRCESLSSGTISRYFMRARKASGLLFNGEPPTFHELRSLSARLYEKQISKEFAQHLLGHKSDSMASQYRNDRGREWDKIEIR</sequence>
<dbReference type="PROSITE" id="PS50090">
    <property type="entry name" value="MYB_LIKE"/>
    <property type="match status" value="1"/>
</dbReference>
<comment type="caution">
    <text evidence="9">The sequence shown here is derived from an EMBL/GenBank/DDBJ whole genome shotgun (WGS) entry which is preliminary data.</text>
</comment>
<dbReference type="GO" id="GO:0006310">
    <property type="term" value="P:DNA recombination"/>
    <property type="evidence" value="ECO:0007669"/>
    <property type="project" value="UniProtKB-KW"/>
</dbReference>
<evidence type="ECO:0000256" key="2">
    <source>
        <dbReference type="ARBA" id="ARBA00022908"/>
    </source>
</evidence>
<dbReference type="Pfam" id="PF09003">
    <property type="entry name" value="Arm-DNA-bind_1"/>
    <property type="match status" value="1"/>
</dbReference>
<dbReference type="GO" id="GO:0008907">
    <property type="term" value="F:integrase activity"/>
    <property type="evidence" value="ECO:0007669"/>
    <property type="project" value="InterPro"/>
</dbReference>
<keyword evidence="4" id="KW-0233">DNA recombination</keyword>
<dbReference type="Pfam" id="PF00589">
    <property type="entry name" value="Phage_integrase"/>
    <property type="match status" value="1"/>
</dbReference>
<evidence type="ECO:0000259" key="7">
    <source>
        <dbReference type="PROSITE" id="PS51898"/>
    </source>
</evidence>
<feature type="domain" description="Core-binding (CB)" evidence="8">
    <location>
        <begin position="74"/>
        <end position="155"/>
    </location>
</feature>
<accession>A0AA44NK69</accession>
<dbReference type="Proteomes" id="UP000215827">
    <property type="component" value="Unassembled WGS sequence"/>
</dbReference>
<proteinExistence type="inferred from homology"/>
<dbReference type="CDD" id="cd00800">
    <property type="entry name" value="INT_Lambda_C"/>
    <property type="match status" value="1"/>
</dbReference>
<evidence type="ECO:0000313" key="10">
    <source>
        <dbReference type="Proteomes" id="UP000215827"/>
    </source>
</evidence>
<dbReference type="GO" id="GO:0003677">
    <property type="term" value="F:DNA binding"/>
    <property type="evidence" value="ECO:0007669"/>
    <property type="project" value="UniProtKB-UniRule"/>
</dbReference>
<dbReference type="PROSITE" id="PS51898">
    <property type="entry name" value="TYR_RECOMBINASE"/>
    <property type="match status" value="1"/>
</dbReference>
<dbReference type="EMBL" id="NEFA01000016">
    <property type="protein sequence ID" value="OYR03025.1"/>
    <property type="molecule type" value="Genomic_DNA"/>
</dbReference>
<dbReference type="InterPro" id="IPR015094">
    <property type="entry name" value="Integrase_lambda-typ_DNA-bd_N"/>
</dbReference>
<dbReference type="RefSeq" id="WP_060682555.1">
    <property type="nucleotide sequence ID" value="NZ_NEEZ01000021.1"/>
</dbReference>
<evidence type="ECO:0000256" key="3">
    <source>
        <dbReference type="ARBA" id="ARBA00023125"/>
    </source>
</evidence>
<evidence type="ECO:0000259" key="6">
    <source>
        <dbReference type="PROSITE" id="PS50090"/>
    </source>
</evidence>
<dbReference type="InterPro" id="IPR044068">
    <property type="entry name" value="CB"/>
</dbReference>
<dbReference type="Pfam" id="PF22022">
    <property type="entry name" value="Phage_int_M"/>
    <property type="match status" value="1"/>
</dbReference>
<dbReference type="PANTHER" id="PTHR30349:SF64">
    <property type="entry name" value="PROPHAGE INTEGRASE INTD-RELATED"/>
    <property type="match status" value="1"/>
</dbReference>
<organism evidence="9 10">
    <name type="scientific">Citrobacter freundii</name>
    <dbReference type="NCBI Taxonomy" id="546"/>
    <lineage>
        <taxon>Bacteria</taxon>
        <taxon>Pseudomonadati</taxon>
        <taxon>Pseudomonadota</taxon>
        <taxon>Gammaproteobacteria</taxon>
        <taxon>Enterobacterales</taxon>
        <taxon>Enterobacteriaceae</taxon>
        <taxon>Citrobacter</taxon>
        <taxon>Citrobacter freundii complex</taxon>
    </lineage>
</organism>
<gene>
    <name evidence="9" type="ORF">B9P89_14915</name>
</gene>
<evidence type="ECO:0000256" key="1">
    <source>
        <dbReference type="ARBA" id="ARBA00008857"/>
    </source>
</evidence>
<dbReference type="Gene3D" id="1.10.150.130">
    <property type="match status" value="1"/>
</dbReference>
<protein>
    <submittedName>
        <fullName evidence="9">Integrase</fullName>
    </submittedName>
</protein>
<comment type="similarity">
    <text evidence="1">Belongs to the 'phage' integrase family.</text>
</comment>
<reference evidence="9 10" key="1">
    <citation type="submission" date="2017-04" db="EMBL/GenBank/DDBJ databases">
        <title>Emergence of KPC-2-producing Citrobacter isolates from sediments of a Chinese river.</title>
        <authorList>
            <person name="Zheng B."/>
        </authorList>
    </citation>
    <scope>NUCLEOTIDE SEQUENCE [LARGE SCALE GENOMIC DNA]</scope>
    <source>
        <strain evidence="9 10">C191</strain>
    </source>
</reference>
<dbReference type="InterPro" id="IPR013762">
    <property type="entry name" value="Integrase-like_cat_sf"/>
</dbReference>